<reference evidence="2 3" key="1">
    <citation type="journal article" date="2013" name="Curr. Biol.">
        <title>The Genome of the Foraminiferan Reticulomyxa filosa.</title>
        <authorList>
            <person name="Glockner G."/>
            <person name="Hulsmann N."/>
            <person name="Schleicher M."/>
            <person name="Noegel A.A."/>
            <person name="Eichinger L."/>
            <person name="Gallinger C."/>
            <person name="Pawlowski J."/>
            <person name="Sierra R."/>
            <person name="Euteneuer U."/>
            <person name="Pillet L."/>
            <person name="Moustafa A."/>
            <person name="Platzer M."/>
            <person name="Groth M."/>
            <person name="Szafranski K."/>
            <person name="Schliwa M."/>
        </authorList>
    </citation>
    <scope>NUCLEOTIDE SEQUENCE [LARGE SCALE GENOMIC DNA]</scope>
</reference>
<evidence type="ECO:0000313" key="2">
    <source>
        <dbReference type="EMBL" id="ETO27702.1"/>
    </source>
</evidence>
<evidence type="ECO:0000256" key="1">
    <source>
        <dbReference type="SAM" id="Coils"/>
    </source>
</evidence>
<proteinExistence type="predicted"/>
<feature type="coiled-coil region" evidence="1">
    <location>
        <begin position="143"/>
        <end position="204"/>
    </location>
</feature>
<organism evidence="2 3">
    <name type="scientific">Reticulomyxa filosa</name>
    <dbReference type="NCBI Taxonomy" id="46433"/>
    <lineage>
        <taxon>Eukaryota</taxon>
        <taxon>Sar</taxon>
        <taxon>Rhizaria</taxon>
        <taxon>Retaria</taxon>
        <taxon>Foraminifera</taxon>
        <taxon>Monothalamids</taxon>
        <taxon>Reticulomyxidae</taxon>
        <taxon>Reticulomyxa</taxon>
    </lineage>
</organism>
<comment type="caution">
    <text evidence="2">The sequence shown here is derived from an EMBL/GenBank/DDBJ whole genome shotgun (WGS) entry which is preliminary data.</text>
</comment>
<name>X6NQR6_RETFI</name>
<accession>X6NQR6</accession>
<feature type="non-terminal residue" evidence="2">
    <location>
        <position position="1"/>
    </location>
</feature>
<keyword evidence="3" id="KW-1185">Reference proteome</keyword>
<gene>
    <name evidence="2" type="ORF">RFI_09430</name>
</gene>
<dbReference type="Proteomes" id="UP000023152">
    <property type="component" value="Unassembled WGS sequence"/>
</dbReference>
<dbReference type="AlphaFoldDB" id="X6NQR6"/>
<keyword evidence="1" id="KW-0175">Coiled coil</keyword>
<dbReference type="EMBL" id="ASPP01007096">
    <property type="protein sequence ID" value="ETO27702.1"/>
    <property type="molecule type" value="Genomic_DNA"/>
</dbReference>
<protein>
    <submittedName>
        <fullName evidence="2">Uncharacterized protein</fullName>
    </submittedName>
</protein>
<evidence type="ECO:0000313" key="3">
    <source>
        <dbReference type="Proteomes" id="UP000023152"/>
    </source>
</evidence>
<sequence>LPFLEHHVPPEGSLVKIRKGDRVGIVRNIPTGLIVTNNPKDDFVKKDLHFPREEAAMFRKHVADLHGFIDCEIIYDNGEWMLETSYQKAFNVTELEMADDEVQTEYFHIQDSLQSEVTNDFMALLEKVDGIVSKLRSKSYTDNDEAKNALKDANETLQSIKTMRGVLVDKHKGPKVDPEIITILNESQTKIARLERELRALRFETNMG</sequence>